<dbReference type="PANTHER" id="PTHR34473:SF2">
    <property type="entry name" value="UPF0699 TRANSMEMBRANE PROTEIN YDBT"/>
    <property type="match status" value="1"/>
</dbReference>
<dbReference type="RefSeq" id="WP_049679643.1">
    <property type="nucleotide sequence ID" value="NZ_LFZW01000001.1"/>
</dbReference>
<comment type="caution">
    <text evidence="3">The sequence shown here is derived from an EMBL/GenBank/DDBJ whole genome shotgun (WGS) entry which is preliminary data.</text>
</comment>
<evidence type="ECO:0000259" key="2">
    <source>
        <dbReference type="Pfam" id="PF03703"/>
    </source>
</evidence>
<evidence type="ECO:0000256" key="1">
    <source>
        <dbReference type="SAM" id="Phobius"/>
    </source>
</evidence>
<feature type="domain" description="YdbS-like PH" evidence="2">
    <location>
        <begin position="70"/>
        <end position="145"/>
    </location>
</feature>
<dbReference type="InterPro" id="IPR005182">
    <property type="entry name" value="YdbS-like_PH"/>
</dbReference>
<feature type="transmembrane region" description="Helical" evidence="1">
    <location>
        <begin position="20"/>
        <end position="40"/>
    </location>
</feature>
<evidence type="ECO:0000313" key="3">
    <source>
        <dbReference type="EMBL" id="KMY48324.1"/>
    </source>
</evidence>
<keyword evidence="4" id="KW-1185">Reference proteome</keyword>
<dbReference type="EMBL" id="LFZW01000001">
    <property type="protein sequence ID" value="KMY48324.1"/>
    <property type="molecule type" value="Genomic_DNA"/>
</dbReference>
<keyword evidence="1" id="KW-0472">Membrane</keyword>
<keyword evidence="1" id="KW-1133">Transmembrane helix</keyword>
<dbReference type="PANTHER" id="PTHR34473">
    <property type="entry name" value="UPF0699 TRANSMEMBRANE PROTEIN YDBS"/>
    <property type="match status" value="1"/>
</dbReference>
<protein>
    <submittedName>
        <fullName evidence="3">Membrane protein</fullName>
    </submittedName>
</protein>
<accession>A0A0K9GNR5</accession>
<name>A0A0K9GNR5_9BACI</name>
<dbReference type="STRING" id="1679170.AC625_01240"/>
<dbReference type="AlphaFoldDB" id="A0A0K9GNR5"/>
<keyword evidence="1" id="KW-0812">Transmembrane</keyword>
<proteinExistence type="predicted"/>
<evidence type="ECO:0000313" key="4">
    <source>
        <dbReference type="Proteomes" id="UP000037146"/>
    </source>
</evidence>
<dbReference type="Pfam" id="PF03703">
    <property type="entry name" value="bPH_2"/>
    <property type="match status" value="1"/>
</dbReference>
<organism evidence="3 4">
    <name type="scientific">Peribacillus loiseleuriae</name>
    <dbReference type="NCBI Taxonomy" id="1679170"/>
    <lineage>
        <taxon>Bacteria</taxon>
        <taxon>Bacillati</taxon>
        <taxon>Bacillota</taxon>
        <taxon>Bacilli</taxon>
        <taxon>Bacillales</taxon>
        <taxon>Bacillaceae</taxon>
        <taxon>Peribacillus</taxon>
    </lineage>
</organism>
<gene>
    <name evidence="3" type="ORF">AC625_01240</name>
</gene>
<dbReference type="PATRIC" id="fig|1679170.3.peg.236"/>
<reference evidence="4" key="1">
    <citation type="submission" date="2015-07" db="EMBL/GenBank/DDBJ databases">
        <title>Genome sequencing project for genomic taxonomy and phylogenomics of Bacillus-like bacteria.</title>
        <authorList>
            <person name="Liu B."/>
            <person name="Wang J."/>
            <person name="Zhu Y."/>
            <person name="Liu G."/>
            <person name="Chen Q."/>
            <person name="Chen Z."/>
            <person name="Lan J."/>
            <person name="Che J."/>
            <person name="Ge C."/>
            <person name="Shi H."/>
            <person name="Pan Z."/>
            <person name="Liu X."/>
        </authorList>
    </citation>
    <scope>NUCLEOTIDE SEQUENCE [LARGE SCALE GENOMIC DNA]</scope>
    <source>
        <strain evidence="4">FJAT-27997</strain>
    </source>
</reference>
<sequence length="157" mass="18003">MEPRNRISSKALKVWRISGVINAAICWVITIAVLVVTILFDWSYWAIGATGLISTAVTYISVFLFPSMKWKRWRYDVREKEIEIQSGLFIIKRTLVPMIRVQHVETNQGPLLRKYQLASVEISTAATTHEIPALELTEADELRFYISKMASVEEDDV</sequence>
<dbReference type="OrthoDB" id="1750577at2"/>
<feature type="transmembrane region" description="Helical" evidence="1">
    <location>
        <begin position="46"/>
        <end position="65"/>
    </location>
</feature>
<dbReference type="Proteomes" id="UP000037146">
    <property type="component" value="Unassembled WGS sequence"/>
</dbReference>